<keyword evidence="1" id="KW-0812">Transmembrane</keyword>
<gene>
    <name evidence="2" type="ORF">ALC53_01418</name>
</gene>
<keyword evidence="3" id="KW-1185">Reference proteome</keyword>
<dbReference type="Proteomes" id="UP000078540">
    <property type="component" value="Unassembled WGS sequence"/>
</dbReference>
<keyword evidence="1" id="KW-0472">Membrane</keyword>
<dbReference type="AlphaFoldDB" id="A0A195BTQ6"/>
<organism evidence="2 3">
    <name type="scientific">Atta colombica</name>
    <dbReference type="NCBI Taxonomy" id="520822"/>
    <lineage>
        <taxon>Eukaryota</taxon>
        <taxon>Metazoa</taxon>
        <taxon>Ecdysozoa</taxon>
        <taxon>Arthropoda</taxon>
        <taxon>Hexapoda</taxon>
        <taxon>Insecta</taxon>
        <taxon>Pterygota</taxon>
        <taxon>Neoptera</taxon>
        <taxon>Endopterygota</taxon>
        <taxon>Hymenoptera</taxon>
        <taxon>Apocrita</taxon>
        <taxon>Aculeata</taxon>
        <taxon>Formicoidea</taxon>
        <taxon>Formicidae</taxon>
        <taxon>Myrmicinae</taxon>
        <taxon>Atta</taxon>
    </lineage>
</organism>
<reference evidence="2 3" key="1">
    <citation type="submission" date="2015-09" db="EMBL/GenBank/DDBJ databases">
        <title>Atta colombica WGS genome.</title>
        <authorList>
            <person name="Nygaard S."/>
            <person name="Hu H."/>
            <person name="Boomsma J."/>
            <person name="Zhang G."/>
        </authorList>
    </citation>
    <scope>NUCLEOTIDE SEQUENCE [LARGE SCALE GENOMIC DNA]</scope>
    <source>
        <strain evidence="2">Treedump-2</strain>
        <tissue evidence="2">Whole body</tissue>
    </source>
</reference>
<dbReference type="EMBL" id="KQ976406">
    <property type="protein sequence ID" value="KYM91661.1"/>
    <property type="molecule type" value="Genomic_DNA"/>
</dbReference>
<feature type="transmembrane region" description="Helical" evidence="1">
    <location>
        <begin position="58"/>
        <end position="80"/>
    </location>
</feature>
<evidence type="ECO:0000313" key="2">
    <source>
        <dbReference type="EMBL" id="KYM91661.1"/>
    </source>
</evidence>
<evidence type="ECO:0000256" key="1">
    <source>
        <dbReference type="SAM" id="Phobius"/>
    </source>
</evidence>
<keyword evidence="1" id="KW-1133">Transmembrane helix</keyword>
<name>A0A195BTQ6_9HYME</name>
<protein>
    <submittedName>
        <fullName evidence="2">Uncharacterized protein</fullName>
    </submittedName>
</protein>
<sequence length="240" mass="27842">TIAILVVCKQYKSDIQFNHTSSRSLEFKIHVKCNCNETFINSSPFINKVFEINCRIVFIFRLLGVYSTYIYTVVLIIFIWQRIKSSVYKAILKSAVINEKMKNKEAGNIENHLTMSGDVVKSSFCQGCNLRNNKFQHSYSLNSNIWKIIKLIYENLSSELLERELLDTEMQNNNESLNTLIWNFTSKHLHCAAKMIEIATFLAVIIFNEGFVPILKIRDVMGVTIGKWKCTHSRNEARIR</sequence>
<evidence type="ECO:0000313" key="3">
    <source>
        <dbReference type="Proteomes" id="UP000078540"/>
    </source>
</evidence>
<accession>A0A195BTQ6</accession>
<proteinExistence type="predicted"/>
<feature type="non-terminal residue" evidence="2">
    <location>
        <position position="1"/>
    </location>
</feature>